<dbReference type="AlphaFoldDB" id="A0A0M2KGH1"/>
<accession>A0A0M2KGH1</accession>
<dbReference type="STRING" id="65700.SY86_12445"/>
<comment type="caution">
    <text evidence="1">The sequence shown here is derived from an EMBL/GenBank/DDBJ whole genome shotgun (WGS) entry which is preliminary data.</text>
</comment>
<organism evidence="1 2">
    <name type="scientific">Erwinia tracheiphila</name>
    <dbReference type="NCBI Taxonomy" id="65700"/>
    <lineage>
        <taxon>Bacteria</taxon>
        <taxon>Pseudomonadati</taxon>
        <taxon>Pseudomonadota</taxon>
        <taxon>Gammaproteobacteria</taxon>
        <taxon>Enterobacterales</taxon>
        <taxon>Erwiniaceae</taxon>
        <taxon>Erwinia</taxon>
    </lineage>
</organism>
<evidence type="ECO:0000313" key="1">
    <source>
        <dbReference type="EMBL" id="KKF36046.1"/>
    </source>
</evidence>
<dbReference type="EMBL" id="JXNU01000003">
    <property type="protein sequence ID" value="KKF36046.1"/>
    <property type="molecule type" value="Genomic_DNA"/>
</dbReference>
<evidence type="ECO:0000313" key="2">
    <source>
        <dbReference type="Proteomes" id="UP000033924"/>
    </source>
</evidence>
<keyword evidence="2" id="KW-1185">Reference proteome</keyword>
<reference evidence="1 2" key="1">
    <citation type="submission" date="2015-01" db="EMBL/GenBank/DDBJ databases">
        <title>Erwinia tracheiphila.</title>
        <authorList>
            <person name="Shapiro L.R."/>
        </authorList>
    </citation>
    <scope>NUCLEOTIDE SEQUENCE [LARGE SCALE GENOMIC DNA]</scope>
    <source>
        <strain evidence="1 2">BuffGH</strain>
    </source>
</reference>
<name>A0A0M2KGH1_9GAMM</name>
<protein>
    <submittedName>
        <fullName evidence="1">Uncharacterized protein</fullName>
    </submittedName>
</protein>
<proteinExistence type="predicted"/>
<dbReference type="Proteomes" id="UP000033924">
    <property type="component" value="Unassembled WGS sequence"/>
</dbReference>
<gene>
    <name evidence="1" type="ORF">SY86_12445</name>
</gene>
<sequence length="80" mass="9227">MAPRFGVDADVFIRAWLDERLPLYIHFGSGSPRCTIRRCISAKVHEHAMDDILYGRDFYQSKDSPDHYALMFIPEKPLAA</sequence>
<dbReference type="PATRIC" id="fig|65700.7.peg.3134"/>